<accession>A0A4R1L8T6</accession>
<evidence type="ECO:0000256" key="1">
    <source>
        <dbReference type="SAM" id="Phobius"/>
    </source>
</evidence>
<dbReference type="AlphaFoldDB" id="A0A4R1L8T6"/>
<reference evidence="2 3" key="1">
    <citation type="submission" date="2019-03" db="EMBL/GenBank/DDBJ databases">
        <title>Genomic Encyclopedia of Type Strains, Phase IV (KMG-IV): sequencing the most valuable type-strain genomes for metagenomic binning, comparative biology and taxonomic classification.</title>
        <authorList>
            <person name="Goeker M."/>
        </authorList>
    </citation>
    <scope>NUCLEOTIDE SEQUENCE [LARGE SCALE GENOMIC DNA]</scope>
    <source>
        <strain evidence="2 3">DSM 103428</strain>
    </source>
</reference>
<protein>
    <submittedName>
        <fullName evidence="2">Uncharacterized protein</fullName>
    </submittedName>
</protein>
<keyword evidence="1" id="KW-0472">Membrane</keyword>
<feature type="transmembrane region" description="Helical" evidence="1">
    <location>
        <begin position="93"/>
        <end position="115"/>
    </location>
</feature>
<dbReference type="OrthoDB" id="120373at2"/>
<proteinExistence type="predicted"/>
<keyword evidence="1" id="KW-1133">Transmembrane helix</keyword>
<organism evidence="2 3">
    <name type="scientific">Acidipila rosea</name>
    <dbReference type="NCBI Taxonomy" id="768535"/>
    <lineage>
        <taxon>Bacteria</taxon>
        <taxon>Pseudomonadati</taxon>
        <taxon>Acidobacteriota</taxon>
        <taxon>Terriglobia</taxon>
        <taxon>Terriglobales</taxon>
        <taxon>Acidobacteriaceae</taxon>
        <taxon>Acidipila</taxon>
    </lineage>
</organism>
<dbReference type="RefSeq" id="WP_131993642.1">
    <property type="nucleotide sequence ID" value="NZ_SMGK01000002.1"/>
</dbReference>
<gene>
    <name evidence="2" type="ORF">C7378_1320</name>
</gene>
<feature type="transmembrane region" description="Helical" evidence="1">
    <location>
        <begin position="53"/>
        <end position="73"/>
    </location>
</feature>
<comment type="caution">
    <text evidence="2">The sequence shown here is derived from an EMBL/GenBank/DDBJ whole genome shotgun (WGS) entry which is preliminary data.</text>
</comment>
<keyword evidence="3" id="KW-1185">Reference proteome</keyword>
<keyword evidence="1" id="KW-0812">Transmembrane</keyword>
<sequence length="153" mass="17162">MNMCTDQVIGDILSSWRYDISSISPEMRTDYEEHLSSCAHCRGWQRIHRMVDVTLIGLTTLSTLVFLLALAVLHREPVRNWALIDFHLHQVSVILTIQAAAVVGLMVSLVAWVLVAIMTPAPVYLTGVAMAQARVLQGRLPEELRDRFPRNAA</sequence>
<dbReference type="EMBL" id="SMGK01000002">
    <property type="protein sequence ID" value="TCK73707.1"/>
    <property type="molecule type" value="Genomic_DNA"/>
</dbReference>
<evidence type="ECO:0000313" key="2">
    <source>
        <dbReference type="EMBL" id="TCK73707.1"/>
    </source>
</evidence>
<name>A0A4R1L8T6_9BACT</name>
<dbReference type="Proteomes" id="UP000295210">
    <property type="component" value="Unassembled WGS sequence"/>
</dbReference>
<evidence type="ECO:0000313" key="3">
    <source>
        <dbReference type="Proteomes" id="UP000295210"/>
    </source>
</evidence>